<sequence length="342" mass="37549">MTVLIPCYNYGAYLPTAVASAFTNPEVDVEVVIADNCSTDDSVDVARRIAAADSRVRVTEQPYNKPYLENYNDAIGRVTSEYTVLIDADDLLTPGSITRSVALMEAHSDVSLVYGHCIRFTGEPPKPRTRARSWVLFDGPEWAARMYRRGRNIILTPEVAMRTSVLAEVGGYDTEHPTGADMLLWLQVALSGHGVGRVNNADQAFYRVHSRNMHFVKSSEGLLTDLTARRRVYDLALDRAAAQRPVEGADNLRDAAHRKVAEEAARGARAAFDSADEESQEVAVRLADFASDTDPGVVVSREIPSATAEDTGAAATLARLARTRSQALRHGVGVRLNRYLEW</sequence>
<dbReference type="EMBL" id="CP003119">
    <property type="protein sequence ID" value="AFA72196.1"/>
    <property type="molecule type" value="Genomic_DNA"/>
</dbReference>
<dbReference type="InterPro" id="IPR029044">
    <property type="entry name" value="Nucleotide-diphossugar_trans"/>
</dbReference>
<dbReference type="GeneID" id="90158202"/>
<feature type="domain" description="Glycosyltransferase 2-like" evidence="1">
    <location>
        <begin position="2"/>
        <end position="162"/>
    </location>
</feature>
<evidence type="ECO:0000259" key="1">
    <source>
        <dbReference type="Pfam" id="PF00535"/>
    </source>
</evidence>
<dbReference type="PANTHER" id="PTHR22916">
    <property type="entry name" value="GLYCOSYLTRANSFERASE"/>
    <property type="match status" value="1"/>
</dbReference>
<proteinExistence type="predicted"/>
<dbReference type="RefSeq" id="WP_014359096.1">
    <property type="nucleotide sequence ID" value="NC_016906.1"/>
</dbReference>
<evidence type="ECO:0000313" key="3">
    <source>
        <dbReference type="Proteomes" id="UP000009154"/>
    </source>
</evidence>
<dbReference type="KEGG" id="gpo:GPOL_c11340"/>
<keyword evidence="3" id="KW-1185">Reference proteome</keyword>
<dbReference type="PANTHER" id="PTHR22916:SF3">
    <property type="entry name" value="UDP-GLCNAC:BETAGAL BETA-1,3-N-ACETYLGLUCOSAMINYLTRANSFERASE-LIKE PROTEIN 1"/>
    <property type="match status" value="1"/>
</dbReference>
<reference evidence="2 3" key="1">
    <citation type="journal article" date="2012" name="Appl. Environ. Microbiol.">
        <title>Involvement of two latex-clearing proteins during rubber degradation and insights into the subsequent degradation pathway revealed by the genome sequence of Gordonia polyisoprenivorans strain VH2.</title>
        <authorList>
            <person name="Hiessl S."/>
            <person name="Schuldes J."/>
            <person name="Thurmer A."/>
            <person name="Halbsguth T."/>
            <person name="Broker D."/>
            <person name="Angelov A."/>
            <person name="Liebl W."/>
            <person name="Daniel R."/>
            <person name="Steinbuchel A."/>
        </authorList>
    </citation>
    <scope>NUCLEOTIDE SEQUENCE [LARGE SCALE GENOMIC DNA]</scope>
    <source>
        <strain evidence="3">DSM 44266 / VH2</strain>
    </source>
</reference>
<dbReference type="CDD" id="cd00761">
    <property type="entry name" value="Glyco_tranf_GTA_type"/>
    <property type="match status" value="1"/>
</dbReference>
<dbReference type="SUPFAM" id="SSF53448">
    <property type="entry name" value="Nucleotide-diphospho-sugar transferases"/>
    <property type="match status" value="1"/>
</dbReference>
<dbReference type="GO" id="GO:0016758">
    <property type="term" value="F:hexosyltransferase activity"/>
    <property type="evidence" value="ECO:0007669"/>
    <property type="project" value="UniProtKB-ARBA"/>
</dbReference>
<dbReference type="InterPro" id="IPR001173">
    <property type="entry name" value="Glyco_trans_2-like"/>
</dbReference>
<dbReference type="Gene3D" id="3.90.550.10">
    <property type="entry name" value="Spore Coat Polysaccharide Biosynthesis Protein SpsA, Chain A"/>
    <property type="match status" value="1"/>
</dbReference>
<keyword evidence="2" id="KW-0808">Transferase</keyword>
<dbReference type="Pfam" id="PF00535">
    <property type="entry name" value="Glycos_transf_2"/>
    <property type="match status" value="1"/>
</dbReference>
<accession>H6N1I5</accession>
<dbReference type="eggNOG" id="COG1216">
    <property type="taxonomic scope" value="Bacteria"/>
</dbReference>
<dbReference type="AlphaFoldDB" id="H6N1I5"/>
<dbReference type="HOGENOM" id="CLU_025996_0_2_11"/>
<gene>
    <name evidence="2" type="ordered locus">GPOL_c11340</name>
</gene>
<dbReference type="STRING" id="1112204.GPOL_c11340"/>
<evidence type="ECO:0000313" key="2">
    <source>
        <dbReference type="EMBL" id="AFA72196.1"/>
    </source>
</evidence>
<dbReference type="Proteomes" id="UP000009154">
    <property type="component" value="Chromosome"/>
</dbReference>
<organism evidence="2 3">
    <name type="scientific">Gordonia polyisoprenivorans (strain DSM 44266 / VH2)</name>
    <dbReference type="NCBI Taxonomy" id="1112204"/>
    <lineage>
        <taxon>Bacteria</taxon>
        <taxon>Bacillati</taxon>
        <taxon>Actinomycetota</taxon>
        <taxon>Actinomycetes</taxon>
        <taxon>Mycobacteriales</taxon>
        <taxon>Gordoniaceae</taxon>
        <taxon>Gordonia</taxon>
    </lineage>
</organism>
<name>H6N1I5_GORPV</name>
<protein>
    <submittedName>
        <fullName evidence="2">Putative glycosyl transferase</fullName>
    </submittedName>
</protein>